<dbReference type="InterPro" id="IPR011335">
    <property type="entry name" value="Restrct_endonuc-II-like"/>
</dbReference>
<comment type="similarity">
    <text evidence="1 2">Belongs to the UPF0102 family.</text>
</comment>
<gene>
    <name evidence="3" type="ORF">MNY72_02445</name>
</gene>
<evidence type="ECO:0000313" key="4">
    <source>
        <dbReference type="Proteomes" id="UP000829116"/>
    </source>
</evidence>
<accession>A0A9Q8Q2E4</accession>
<name>A0A9Q8Q2E4_9GAMM</name>
<dbReference type="GO" id="GO:0003676">
    <property type="term" value="F:nucleic acid binding"/>
    <property type="evidence" value="ECO:0007669"/>
    <property type="project" value="InterPro"/>
</dbReference>
<dbReference type="InterPro" id="IPR011856">
    <property type="entry name" value="tRNA_endonuc-like_dom_sf"/>
</dbReference>
<dbReference type="RefSeq" id="WP_047255202.1">
    <property type="nucleotide sequence ID" value="NZ_CAWMFK010000001.1"/>
</dbReference>
<dbReference type="PANTHER" id="PTHR34039:SF1">
    <property type="entry name" value="UPF0102 PROTEIN YRAN"/>
    <property type="match status" value="1"/>
</dbReference>
<dbReference type="EMBL" id="CP093245">
    <property type="protein sequence ID" value="UNH31210.1"/>
    <property type="molecule type" value="Genomic_DNA"/>
</dbReference>
<dbReference type="Proteomes" id="UP000829116">
    <property type="component" value="Chromosome"/>
</dbReference>
<dbReference type="PANTHER" id="PTHR34039">
    <property type="entry name" value="UPF0102 PROTEIN YRAN"/>
    <property type="match status" value="1"/>
</dbReference>
<dbReference type="Gene3D" id="3.40.1350.10">
    <property type="match status" value="1"/>
</dbReference>
<evidence type="ECO:0000256" key="1">
    <source>
        <dbReference type="ARBA" id="ARBA00006738"/>
    </source>
</evidence>
<protein>
    <recommendedName>
        <fullName evidence="2">UPF0102 protein MNY72_02445</fullName>
    </recommendedName>
</protein>
<sequence>MQPLKAVTWLLGHYYERQAQYFLQRQGLTFVERNISNRGGEIDLLMRDKHYWVFVEVRFRRNLRYGGALVSVTPKKRKKILTTAKLWLAQRNESFDTTLCRFDICAITGQQFEWVPNAFNDDEFTH</sequence>
<dbReference type="SUPFAM" id="SSF52980">
    <property type="entry name" value="Restriction endonuclease-like"/>
    <property type="match status" value="1"/>
</dbReference>
<dbReference type="NCBIfam" id="NF009150">
    <property type="entry name" value="PRK12497.1-3"/>
    <property type="match status" value="1"/>
</dbReference>
<reference evidence="3" key="1">
    <citation type="submission" date="2022-03" db="EMBL/GenBank/DDBJ databases">
        <title>ESBL-producing Moellerella wisconsensis and Escherichia marmotae isolated from wild game meat.</title>
        <authorList>
            <person name="Biggel M."/>
        </authorList>
    </citation>
    <scope>NUCLEOTIDE SEQUENCE</scope>
    <source>
        <strain evidence="3">W51</strain>
    </source>
</reference>
<organism evidence="3 4">
    <name type="scientific">Moellerella wisconsensis</name>
    <dbReference type="NCBI Taxonomy" id="158849"/>
    <lineage>
        <taxon>Bacteria</taxon>
        <taxon>Pseudomonadati</taxon>
        <taxon>Pseudomonadota</taxon>
        <taxon>Gammaproteobacteria</taxon>
        <taxon>Enterobacterales</taxon>
        <taxon>Morganellaceae</taxon>
        <taxon>Moellerella</taxon>
    </lineage>
</organism>
<proteinExistence type="inferred from homology"/>
<dbReference type="AlphaFoldDB" id="A0A9Q8Q2E4"/>
<dbReference type="Pfam" id="PF02021">
    <property type="entry name" value="UPF0102"/>
    <property type="match status" value="1"/>
</dbReference>
<evidence type="ECO:0000256" key="2">
    <source>
        <dbReference type="HAMAP-Rule" id="MF_00048"/>
    </source>
</evidence>
<dbReference type="GeneID" id="79716057"/>
<evidence type="ECO:0000313" key="3">
    <source>
        <dbReference type="EMBL" id="UNH31210.1"/>
    </source>
</evidence>
<dbReference type="NCBIfam" id="TIGR00252">
    <property type="entry name" value="YraN family protein"/>
    <property type="match status" value="1"/>
</dbReference>
<dbReference type="InterPro" id="IPR003509">
    <property type="entry name" value="UPF0102_YraN-like"/>
</dbReference>
<dbReference type="HAMAP" id="MF_00048">
    <property type="entry name" value="UPF0102"/>
    <property type="match status" value="1"/>
</dbReference>